<comment type="subcellular location">
    <subcellularLocation>
        <location evidence="2">Endoplasmic reticulum membrane</location>
        <topology evidence="2">Multi-pass membrane protein</topology>
    </subcellularLocation>
    <subcellularLocation>
        <location evidence="1">Nucleus envelope</location>
    </subcellularLocation>
</comment>
<keyword evidence="14" id="KW-1185">Reference proteome</keyword>
<protein>
    <recommendedName>
        <fullName evidence="10">Transmembrane protein 170A</fullName>
    </recommendedName>
</protein>
<keyword evidence="4 11" id="KW-0812">Transmembrane</keyword>
<keyword evidence="12" id="KW-0732">Signal</keyword>
<evidence type="ECO:0000256" key="3">
    <source>
        <dbReference type="ARBA" id="ARBA00006325"/>
    </source>
</evidence>
<accession>A0AAV7KTL6</accession>
<evidence type="ECO:0000256" key="6">
    <source>
        <dbReference type="ARBA" id="ARBA00022989"/>
    </source>
</evidence>
<evidence type="ECO:0000256" key="5">
    <source>
        <dbReference type="ARBA" id="ARBA00022824"/>
    </source>
</evidence>
<organism evidence="13 14">
    <name type="scientific">Pleurodeles waltl</name>
    <name type="common">Iberian ribbed newt</name>
    <dbReference type="NCBI Taxonomy" id="8319"/>
    <lineage>
        <taxon>Eukaryota</taxon>
        <taxon>Metazoa</taxon>
        <taxon>Chordata</taxon>
        <taxon>Craniata</taxon>
        <taxon>Vertebrata</taxon>
        <taxon>Euteleostomi</taxon>
        <taxon>Amphibia</taxon>
        <taxon>Batrachia</taxon>
        <taxon>Caudata</taxon>
        <taxon>Salamandroidea</taxon>
        <taxon>Salamandridae</taxon>
        <taxon>Pleurodelinae</taxon>
        <taxon>Pleurodeles</taxon>
    </lineage>
</organism>
<evidence type="ECO:0000256" key="2">
    <source>
        <dbReference type="ARBA" id="ARBA00004477"/>
    </source>
</evidence>
<keyword evidence="5" id="KW-0256">Endoplasmic reticulum</keyword>
<proteinExistence type="inferred from homology"/>
<dbReference type="GO" id="GO:0071786">
    <property type="term" value="P:endoplasmic reticulum tubular network organization"/>
    <property type="evidence" value="ECO:0007669"/>
    <property type="project" value="TreeGrafter"/>
</dbReference>
<dbReference type="PANTHER" id="PTHR22779:SF2">
    <property type="entry name" value="TRANSMEMBRANE PROTEIN 170A"/>
    <property type="match status" value="1"/>
</dbReference>
<evidence type="ECO:0000313" key="14">
    <source>
        <dbReference type="Proteomes" id="UP001066276"/>
    </source>
</evidence>
<evidence type="ECO:0000256" key="8">
    <source>
        <dbReference type="ARBA" id="ARBA00023180"/>
    </source>
</evidence>
<comment type="caution">
    <text evidence="13">The sequence shown here is derived from an EMBL/GenBank/DDBJ whole genome shotgun (WGS) entry which is preliminary data.</text>
</comment>
<evidence type="ECO:0000256" key="10">
    <source>
        <dbReference type="ARBA" id="ARBA00040097"/>
    </source>
</evidence>
<dbReference type="PANTHER" id="PTHR22779">
    <property type="entry name" value="SD17342P"/>
    <property type="match status" value="1"/>
</dbReference>
<dbReference type="InterPro" id="IPR019334">
    <property type="entry name" value="TMEM170A/B/YPR153W-like"/>
</dbReference>
<evidence type="ECO:0000256" key="12">
    <source>
        <dbReference type="SAM" id="SignalP"/>
    </source>
</evidence>
<dbReference type="AlphaFoldDB" id="A0AAV7KTL6"/>
<evidence type="ECO:0000256" key="4">
    <source>
        <dbReference type="ARBA" id="ARBA00022692"/>
    </source>
</evidence>
<evidence type="ECO:0000256" key="9">
    <source>
        <dbReference type="ARBA" id="ARBA00023242"/>
    </source>
</evidence>
<dbReference type="GO" id="GO:0005635">
    <property type="term" value="C:nuclear envelope"/>
    <property type="evidence" value="ECO:0007669"/>
    <property type="project" value="UniProtKB-SubCell"/>
</dbReference>
<dbReference type="Proteomes" id="UP001066276">
    <property type="component" value="Chromosome 12"/>
</dbReference>
<comment type="similarity">
    <text evidence="3">Belongs to the TMEM170 family.</text>
</comment>
<keyword evidence="8" id="KW-0325">Glycoprotein</keyword>
<dbReference type="GO" id="GO:0005789">
    <property type="term" value="C:endoplasmic reticulum membrane"/>
    <property type="evidence" value="ECO:0007669"/>
    <property type="project" value="UniProtKB-SubCell"/>
</dbReference>
<keyword evidence="7 11" id="KW-0472">Membrane</keyword>
<evidence type="ECO:0000256" key="11">
    <source>
        <dbReference type="SAM" id="Phobius"/>
    </source>
</evidence>
<keyword evidence="9" id="KW-0539">Nucleus</keyword>
<name>A0AAV7KTL6_PLEWA</name>
<dbReference type="Pfam" id="PF10190">
    <property type="entry name" value="Tmemb_170"/>
    <property type="match status" value="1"/>
</dbReference>
<evidence type="ECO:0000256" key="1">
    <source>
        <dbReference type="ARBA" id="ARBA00004259"/>
    </source>
</evidence>
<sequence length="146" mass="15643">MCRLTFLHSTYWALCSGIAIASSFLGRSLPGVGRACSMLQLQAEEPPSGRPQLGLCRKEVLACSPGHPCPPVIVSSAPSFPSNPAEKRKLRGYIRLISLNLNQRAAIAGVYRAAGKDMIPFVALTLGVGQTFCVVIISYLRILATL</sequence>
<dbReference type="EMBL" id="JANPWB010000016">
    <property type="protein sequence ID" value="KAJ1081629.1"/>
    <property type="molecule type" value="Genomic_DNA"/>
</dbReference>
<reference evidence="13" key="1">
    <citation type="journal article" date="2022" name="bioRxiv">
        <title>Sequencing and chromosome-scale assembly of the giantPleurodeles waltlgenome.</title>
        <authorList>
            <person name="Brown T."/>
            <person name="Elewa A."/>
            <person name="Iarovenko S."/>
            <person name="Subramanian E."/>
            <person name="Araus A.J."/>
            <person name="Petzold A."/>
            <person name="Susuki M."/>
            <person name="Suzuki K.-i.T."/>
            <person name="Hayashi T."/>
            <person name="Toyoda A."/>
            <person name="Oliveira C."/>
            <person name="Osipova E."/>
            <person name="Leigh N.D."/>
            <person name="Simon A."/>
            <person name="Yun M.H."/>
        </authorList>
    </citation>
    <scope>NUCLEOTIDE SEQUENCE</scope>
    <source>
        <strain evidence="13">20211129_DDA</strain>
        <tissue evidence="13">Liver</tissue>
    </source>
</reference>
<feature type="transmembrane region" description="Helical" evidence="11">
    <location>
        <begin position="118"/>
        <end position="140"/>
    </location>
</feature>
<feature type="chain" id="PRO_5043596996" description="Transmembrane protein 170A" evidence="12">
    <location>
        <begin position="22"/>
        <end position="146"/>
    </location>
</feature>
<evidence type="ECO:0000313" key="13">
    <source>
        <dbReference type="EMBL" id="KAJ1081629.1"/>
    </source>
</evidence>
<keyword evidence="6 11" id="KW-1133">Transmembrane helix</keyword>
<evidence type="ECO:0000256" key="7">
    <source>
        <dbReference type="ARBA" id="ARBA00023136"/>
    </source>
</evidence>
<gene>
    <name evidence="13" type="ORF">NDU88_001807</name>
</gene>
<feature type="signal peptide" evidence="12">
    <location>
        <begin position="1"/>
        <end position="21"/>
    </location>
</feature>